<feature type="domain" description="NmrA-like" evidence="1">
    <location>
        <begin position="4"/>
        <end position="238"/>
    </location>
</feature>
<keyword evidence="3" id="KW-1185">Reference proteome</keyword>
<proteinExistence type="predicted"/>
<dbReference type="Gene3D" id="3.40.50.720">
    <property type="entry name" value="NAD(P)-binding Rossmann-like Domain"/>
    <property type="match status" value="1"/>
</dbReference>
<evidence type="ECO:0000313" key="2">
    <source>
        <dbReference type="EMBL" id="USG60079.1"/>
    </source>
</evidence>
<dbReference type="InterPro" id="IPR008030">
    <property type="entry name" value="NmrA-like"/>
</dbReference>
<dbReference type="InterPro" id="IPR036291">
    <property type="entry name" value="NAD(P)-bd_dom_sf"/>
</dbReference>
<dbReference type="SUPFAM" id="SSF51735">
    <property type="entry name" value="NAD(P)-binding Rossmann-fold domains"/>
    <property type="match status" value="1"/>
</dbReference>
<dbReference type="PANTHER" id="PTHR43162:SF1">
    <property type="entry name" value="PRESTALK A DIFFERENTIATION PROTEIN A"/>
    <property type="match status" value="1"/>
</dbReference>
<protein>
    <submittedName>
        <fullName evidence="2">NmrA family NAD(P)-binding protein</fullName>
    </submittedName>
</protein>
<dbReference type="Proteomes" id="UP001056291">
    <property type="component" value="Chromosome"/>
</dbReference>
<evidence type="ECO:0000259" key="1">
    <source>
        <dbReference type="Pfam" id="PF05368"/>
    </source>
</evidence>
<dbReference type="EMBL" id="CP098747">
    <property type="protein sequence ID" value="USG60079.1"/>
    <property type="molecule type" value="Genomic_DNA"/>
</dbReference>
<organism evidence="2 3">
    <name type="scientific">Sneathiella marina</name>
    <dbReference type="NCBI Taxonomy" id="2950108"/>
    <lineage>
        <taxon>Bacteria</taxon>
        <taxon>Pseudomonadati</taxon>
        <taxon>Pseudomonadota</taxon>
        <taxon>Alphaproteobacteria</taxon>
        <taxon>Sneathiellales</taxon>
        <taxon>Sneathiellaceae</taxon>
        <taxon>Sneathiella</taxon>
    </lineage>
</organism>
<name>A0ABY4W465_9PROT</name>
<reference evidence="2" key="1">
    <citation type="submission" date="2022-06" db="EMBL/GenBank/DDBJ databases">
        <title>Sneathiella actinostolidae sp. nov., isolated from a sea anemonein the Western Pacific Ocean.</title>
        <authorList>
            <person name="Wei M.J."/>
        </authorList>
    </citation>
    <scope>NUCLEOTIDE SEQUENCE</scope>
    <source>
        <strain evidence="2">PHK-P5</strain>
    </source>
</reference>
<accession>A0ABY4W465</accession>
<dbReference type="InterPro" id="IPR051604">
    <property type="entry name" value="Ergot_Alk_Oxidoreductase"/>
</dbReference>
<dbReference type="PANTHER" id="PTHR43162">
    <property type="match status" value="1"/>
</dbReference>
<dbReference type="Pfam" id="PF05368">
    <property type="entry name" value="NmrA"/>
    <property type="match status" value="1"/>
</dbReference>
<gene>
    <name evidence="2" type="ORF">NBZ79_12935</name>
</gene>
<evidence type="ECO:0000313" key="3">
    <source>
        <dbReference type="Proteomes" id="UP001056291"/>
    </source>
</evidence>
<sequence>MSTKPKILVTSATGKTGTPTVLQLLEKGFPVRAFVRKLDHRSKALENAGAEIFVGNQYSITDMRAAMAGVKRAYQCAPAAANPLYFYAAFTAAAYEAELEHVVTLGQWLSAANHHSPMTQAVYMGDILIQMRPEMTVTTINVGWFADNYMVGLETAAQLGVFSMPLGDGNVKKNAAPSNEDIASVSVGALVDPATHAGKTYRPTGPELISPNEIAAAMGRALGREVKYRDIPEKMMLKAFKALGTQSAASRYSDAGGYVLRLYADEYRRGAFAVNAPTRDVAIVGGRTPESMESIARRYVADRPELKPSFTGKLKSIGTLLKILTTRAPDMNAVAAERDFVMLKDPTFCLDDAVWRETHEPKDLKLVAGQFA</sequence>
<dbReference type="Gene3D" id="3.90.25.10">
    <property type="entry name" value="UDP-galactose 4-epimerase, domain 1"/>
    <property type="match status" value="1"/>
</dbReference>
<dbReference type="RefSeq" id="WP_251932886.1">
    <property type="nucleotide sequence ID" value="NZ_CP098747.1"/>
</dbReference>